<dbReference type="PANTHER" id="PTHR35083">
    <property type="entry name" value="RGD1565685 PROTEIN"/>
    <property type="match status" value="1"/>
</dbReference>
<organism evidence="3 4">
    <name type="scientific">Triplophysa tibetana</name>
    <dbReference type="NCBI Taxonomy" id="1572043"/>
    <lineage>
        <taxon>Eukaryota</taxon>
        <taxon>Metazoa</taxon>
        <taxon>Chordata</taxon>
        <taxon>Craniata</taxon>
        <taxon>Vertebrata</taxon>
        <taxon>Euteleostomi</taxon>
        <taxon>Actinopterygii</taxon>
        <taxon>Neopterygii</taxon>
        <taxon>Teleostei</taxon>
        <taxon>Ostariophysi</taxon>
        <taxon>Cypriniformes</taxon>
        <taxon>Nemacheilidae</taxon>
        <taxon>Triplophysa</taxon>
    </lineage>
</organism>
<evidence type="ECO:0000313" key="4">
    <source>
        <dbReference type="Proteomes" id="UP000324632"/>
    </source>
</evidence>
<evidence type="ECO:0000313" key="3">
    <source>
        <dbReference type="EMBL" id="KAA0724320.1"/>
    </source>
</evidence>
<dbReference type="SUPFAM" id="SSF54768">
    <property type="entry name" value="dsRNA-binding domain-like"/>
    <property type="match status" value="1"/>
</dbReference>
<dbReference type="InterPro" id="IPR014720">
    <property type="entry name" value="dsRBD_dom"/>
</dbReference>
<keyword evidence="4" id="KW-1185">Reference proteome</keyword>
<feature type="compositionally biased region" description="Polar residues" evidence="1">
    <location>
        <begin position="242"/>
        <end position="253"/>
    </location>
</feature>
<feature type="region of interest" description="Disordered" evidence="1">
    <location>
        <begin position="27"/>
        <end position="71"/>
    </location>
</feature>
<feature type="compositionally biased region" description="Polar residues" evidence="1">
    <location>
        <begin position="33"/>
        <end position="46"/>
    </location>
</feature>
<feature type="domain" description="DRBM" evidence="2">
    <location>
        <begin position="131"/>
        <end position="195"/>
    </location>
</feature>
<reference evidence="3 4" key="1">
    <citation type="journal article" date="2019" name="Mol. Ecol. Resour.">
        <title>Chromosome-level genome assembly of Triplophysa tibetana, a fish adapted to the harsh high-altitude environment of the Tibetan Plateau.</title>
        <authorList>
            <person name="Yang X."/>
            <person name="Liu H."/>
            <person name="Ma Z."/>
            <person name="Zou Y."/>
            <person name="Zou M."/>
            <person name="Mao Y."/>
            <person name="Li X."/>
            <person name="Wang H."/>
            <person name="Chen T."/>
            <person name="Wang W."/>
            <person name="Yang R."/>
        </authorList>
    </citation>
    <scope>NUCLEOTIDE SEQUENCE [LARGE SCALE GENOMIC DNA]</scope>
    <source>
        <strain evidence="3">TTIB1903HZAU</strain>
        <tissue evidence="3">Muscle</tissue>
    </source>
</reference>
<feature type="region of interest" description="Disordered" evidence="1">
    <location>
        <begin position="231"/>
        <end position="253"/>
    </location>
</feature>
<protein>
    <recommendedName>
        <fullName evidence="2">DRBM domain-containing protein</fullName>
    </recommendedName>
</protein>
<dbReference type="PANTHER" id="PTHR35083:SF3">
    <property type="entry name" value="SI:CH211-91P5.3"/>
    <property type="match status" value="1"/>
</dbReference>
<dbReference type="AlphaFoldDB" id="A0A5A9PQ71"/>
<dbReference type="EMBL" id="SOYY01000002">
    <property type="protein sequence ID" value="KAA0724320.1"/>
    <property type="molecule type" value="Genomic_DNA"/>
</dbReference>
<comment type="caution">
    <text evidence="3">The sequence shown here is derived from an EMBL/GenBank/DDBJ whole genome shotgun (WGS) entry which is preliminary data.</text>
</comment>
<evidence type="ECO:0000256" key="1">
    <source>
        <dbReference type="SAM" id="MobiDB-lite"/>
    </source>
</evidence>
<proteinExistence type="predicted"/>
<accession>A0A5A9PQ71</accession>
<dbReference type="Pfam" id="PF00035">
    <property type="entry name" value="dsrm"/>
    <property type="match status" value="1"/>
</dbReference>
<dbReference type="Proteomes" id="UP000324632">
    <property type="component" value="Chromosome 2"/>
</dbReference>
<name>A0A5A9PQ71_9TELE</name>
<dbReference type="InterPro" id="IPR027897">
    <property type="entry name" value="DUF4559"/>
</dbReference>
<sequence>MKQTVKRFLEEPAQDLQTVCISQASVKRPSDVQPDSISTPCQSHVSVSAPASVLDTEDSSSPDLQRQKARIDSSDNKSATCITYFGKVTVSLDREIVSDGCCSNEKEASESSYKVLWQHLSINALNEGQTYKSAILDYFNKHGFQNPAEEFVQNDNNTTICKLRLSGPFIFRDTVGCTRKKQAEQLAAKVALKHLSKILNRGPISETEKNFIGVLKESLETHALSAPVYDTDRKEVPGGTSQGPSNLCPTTSEAPVKQPSVLSTLSHLPSCQSHVSVCVPASVLDPQDSSSSDLQRKKARIDSSEIDMLLSVWNLGPPHVKVENIEYDENFKCTVEINLENFTFTNKQGYDNKKEAIRKTYMLFGCAMGIFEPSIDEKTSSAQVKQHFSQKSLALPQEDVEGSAKAFCCSLKNITYRFTYEGQGPSEGEAKLLALKKALGSLSLLFVSTSLTPANSPEKVQDQLSCMLKVADQKAPVISLDGSLVKTSIQLNFTDHTVKCTCKSSKKAARNHLSLRILGLLGVKTDSDSPSLRNRLSEWLIQQKLPQPVFEDTEEALGAKATFSAQFTCCSSGWEDNWETSKKKLVEELKQRFQFLND</sequence>
<evidence type="ECO:0000259" key="2">
    <source>
        <dbReference type="Pfam" id="PF00035"/>
    </source>
</evidence>
<gene>
    <name evidence="3" type="ORF">E1301_Tti003588</name>
</gene>
<dbReference type="Gene3D" id="3.30.160.20">
    <property type="match status" value="1"/>
</dbReference>